<keyword evidence="7" id="KW-0472">Membrane</keyword>
<sequence>MPAFNTHERTQGRLNYQISCNNQENSTLPEVELFSEAAPRAPMPTGANLTVSNINMYESINKYAHHTKAYNLSNLIIRRGQEFIMGIAFNRRFNREMDMFFIEFVIGNSPSITQNTLICLTIGGNNQNNAWGVRVAEISNSEIKVGITPAADSIVGLYSTYVSVITGYGKQRSQRNQTTDFYMLFNPWSRMDQVYLDNEDERQEYVLNDVGMIYNGEHTDIGTRPWNYGQFQKGILEACIFIMDLGKMPLQYRGNAEQVVRKASALMNSLADNGVLVGNWGSEFGSGTSPSAWTGSVEILRQYYKSGGVSVKYGQCWVFAGVYNTFLRCLGLPARVITNYCSAHDSGGQLTTDIILNDDGSLDTDGSDSIWNFHCWNEVFLKRSSMPEIYSGWQVVDATPQEISDGYYRCGPTAVEAIKTKSLGYSFDARFVYAEVNSDVIFYQKDQYGNLNVIFQDSNYVGKLVLTKMIGSNNYNNITDSYKNIKSLLRRQTPEEDSCVPGSNRFILPDTDVQLYFEATKNNKDIILTMTFNNLSNEPRTITCKITGKVEYYTGATRTQFSFITHDVSLQALEAYLLQTVGAVGKCDTVFKGFSNCLLQLGESMSSYPPDMGEKENLQTICTYWDDFHSCATTALADCQEGATELWEKLKKESRNLQFKGSLFELCGGVNDASTPSASPTGLPLLLSSLSALLTWIQF</sequence>
<keyword evidence="9" id="KW-0449">Lipoprotein</keyword>
<evidence type="ECO:0000256" key="8">
    <source>
        <dbReference type="ARBA" id="ARBA00023180"/>
    </source>
</evidence>
<dbReference type="InterPro" id="IPR001102">
    <property type="entry name" value="Transglutaminase_N"/>
</dbReference>
<dbReference type="GO" id="GO:0072378">
    <property type="term" value="P:blood coagulation, fibrin clot formation"/>
    <property type="evidence" value="ECO:0007669"/>
    <property type="project" value="TreeGrafter"/>
</dbReference>
<dbReference type="Proteomes" id="UP000727407">
    <property type="component" value="Unassembled WGS sequence"/>
</dbReference>
<dbReference type="InterPro" id="IPR050779">
    <property type="entry name" value="Transglutaminase"/>
</dbReference>
<dbReference type="InterPro" id="IPR026144">
    <property type="entry name" value="Neuritin_fam"/>
</dbReference>
<comment type="similarity">
    <text evidence="3">Belongs to the neuritin family.</text>
</comment>
<dbReference type="OrthoDB" id="437511at2759"/>
<dbReference type="InterPro" id="IPR002931">
    <property type="entry name" value="Transglutaminase-like"/>
</dbReference>
<dbReference type="InterPro" id="IPR038765">
    <property type="entry name" value="Papain-like_cys_pep_sf"/>
</dbReference>
<dbReference type="GO" id="GO:0007399">
    <property type="term" value="P:nervous system development"/>
    <property type="evidence" value="ECO:0007669"/>
    <property type="project" value="InterPro"/>
</dbReference>
<accession>A0A8J4X829</accession>
<evidence type="ECO:0000313" key="11">
    <source>
        <dbReference type="EMBL" id="KAF5905264.1"/>
    </source>
</evidence>
<dbReference type="Pfam" id="PF00868">
    <property type="entry name" value="Transglut_N"/>
    <property type="match status" value="1"/>
</dbReference>
<dbReference type="SUPFAM" id="SSF54001">
    <property type="entry name" value="Cysteine proteinases"/>
    <property type="match status" value="1"/>
</dbReference>
<dbReference type="Gene3D" id="3.90.260.10">
    <property type="entry name" value="Transglutaminase-like"/>
    <property type="match status" value="1"/>
</dbReference>
<proteinExistence type="inferred from homology"/>
<dbReference type="SUPFAM" id="SSF49309">
    <property type="entry name" value="Transglutaminase, two C-terminal domains"/>
    <property type="match status" value="1"/>
</dbReference>
<dbReference type="PANTHER" id="PTHR11590:SF42">
    <property type="entry name" value="COAGULATION FACTOR XIII A CHAIN"/>
    <property type="match status" value="1"/>
</dbReference>
<dbReference type="GO" id="GO:0098552">
    <property type="term" value="C:side of membrane"/>
    <property type="evidence" value="ECO:0007669"/>
    <property type="project" value="UniProtKB-KW"/>
</dbReference>
<dbReference type="InterPro" id="IPR013808">
    <property type="entry name" value="Transglutaminase_AS"/>
</dbReference>
<comment type="subcellular location">
    <subcellularLocation>
        <location evidence="1">Cell membrane</location>
        <topology evidence="1">Lipid-anchor</topology>
        <topology evidence="1">GPI-anchor</topology>
    </subcellularLocation>
</comment>
<dbReference type="PROSITE" id="PS00547">
    <property type="entry name" value="TRANSGLUTAMINASES"/>
    <property type="match status" value="1"/>
</dbReference>
<evidence type="ECO:0000256" key="4">
    <source>
        <dbReference type="ARBA" id="ARBA00022475"/>
    </source>
</evidence>
<evidence type="ECO:0000256" key="1">
    <source>
        <dbReference type="ARBA" id="ARBA00004609"/>
    </source>
</evidence>
<evidence type="ECO:0000256" key="2">
    <source>
        <dbReference type="ARBA" id="ARBA00005968"/>
    </source>
</evidence>
<dbReference type="SMART" id="SM00460">
    <property type="entry name" value="TGc"/>
    <property type="match status" value="1"/>
</dbReference>
<comment type="similarity">
    <text evidence="2">Belongs to the transglutaminase superfamily. Transglutaminase family.</text>
</comment>
<keyword evidence="12" id="KW-1185">Reference proteome</keyword>
<comment type="caution">
    <text evidence="11">The sequence shown here is derived from an EMBL/GenBank/DDBJ whole genome shotgun (WGS) entry which is preliminary data.</text>
</comment>
<organism evidence="11 12">
    <name type="scientific">Clarias magur</name>
    <name type="common">Asian catfish</name>
    <name type="synonym">Macropteronotus magur</name>
    <dbReference type="NCBI Taxonomy" id="1594786"/>
    <lineage>
        <taxon>Eukaryota</taxon>
        <taxon>Metazoa</taxon>
        <taxon>Chordata</taxon>
        <taxon>Craniata</taxon>
        <taxon>Vertebrata</taxon>
        <taxon>Euteleostomi</taxon>
        <taxon>Actinopterygii</taxon>
        <taxon>Neopterygii</taxon>
        <taxon>Teleostei</taxon>
        <taxon>Ostariophysi</taxon>
        <taxon>Siluriformes</taxon>
        <taxon>Clariidae</taxon>
        <taxon>Clarias</taxon>
    </lineage>
</organism>
<evidence type="ECO:0000256" key="3">
    <source>
        <dbReference type="ARBA" id="ARBA00008377"/>
    </source>
</evidence>
<dbReference type="Gene3D" id="2.60.40.10">
    <property type="entry name" value="Immunoglobulins"/>
    <property type="match status" value="2"/>
</dbReference>
<dbReference type="InterPro" id="IPR036238">
    <property type="entry name" value="Transglutaminase_C_sf"/>
</dbReference>
<evidence type="ECO:0000313" key="12">
    <source>
        <dbReference type="Proteomes" id="UP000727407"/>
    </source>
</evidence>
<dbReference type="InterPro" id="IPR014756">
    <property type="entry name" value="Ig_E-set"/>
</dbReference>
<keyword evidence="4" id="KW-1003">Cell membrane</keyword>
<dbReference type="GO" id="GO:0005886">
    <property type="term" value="C:plasma membrane"/>
    <property type="evidence" value="ECO:0007669"/>
    <property type="project" value="UniProtKB-SubCell"/>
</dbReference>
<evidence type="ECO:0000256" key="6">
    <source>
        <dbReference type="ARBA" id="ARBA00022729"/>
    </source>
</evidence>
<dbReference type="EMBL" id="QNUK01000047">
    <property type="protein sequence ID" value="KAF5905264.1"/>
    <property type="molecule type" value="Genomic_DNA"/>
</dbReference>
<evidence type="ECO:0000256" key="5">
    <source>
        <dbReference type="ARBA" id="ARBA00022622"/>
    </source>
</evidence>
<keyword evidence="5" id="KW-0336">GPI-anchor</keyword>
<dbReference type="Pfam" id="PF15056">
    <property type="entry name" value="NRN1"/>
    <property type="match status" value="1"/>
</dbReference>
<keyword evidence="6" id="KW-0732">Signal</keyword>
<keyword evidence="8" id="KW-0325">Glycoprotein</keyword>
<evidence type="ECO:0000259" key="10">
    <source>
        <dbReference type="SMART" id="SM00460"/>
    </source>
</evidence>
<feature type="domain" description="Transglutaminase-like" evidence="10">
    <location>
        <begin position="308"/>
        <end position="400"/>
    </location>
</feature>
<gene>
    <name evidence="11" type="primary">f13a1a.1</name>
    <name evidence="11" type="ORF">DAT39_005013</name>
</gene>
<evidence type="ECO:0000256" key="9">
    <source>
        <dbReference type="ARBA" id="ARBA00023288"/>
    </source>
</evidence>
<evidence type="ECO:0000256" key="7">
    <source>
        <dbReference type="ARBA" id="ARBA00023136"/>
    </source>
</evidence>
<dbReference type="PANTHER" id="PTHR11590">
    <property type="entry name" value="PROTEIN-GLUTAMINE GAMMA-GLUTAMYLTRANSFERASE"/>
    <property type="match status" value="1"/>
</dbReference>
<dbReference type="AlphaFoldDB" id="A0A8J4X829"/>
<dbReference type="FunFam" id="3.90.260.10:FF:000002">
    <property type="entry name" value="Erythrocyte membrane protein band 4.2"/>
    <property type="match status" value="1"/>
</dbReference>
<dbReference type="InterPro" id="IPR036985">
    <property type="entry name" value="Transglutaminase-like_sf"/>
</dbReference>
<name>A0A8J4X829_CLAMG</name>
<reference evidence="11" key="1">
    <citation type="submission" date="2020-07" db="EMBL/GenBank/DDBJ databases">
        <title>Clarias magur genome sequencing, assembly and annotation.</title>
        <authorList>
            <person name="Kushwaha B."/>
            <person name="Kumar R."/>
            <person name="Das P."/>
            <person name="Joshi C.G."/>
            <person name="Kumar D."/>
            <person name="Nagpure N.S."/>
            <person name="Pandey M."/>
            <person name="Agarwal S."/>
            <person name="Srivastava S."/>
            <person name="Singh M."/>
            <person name="Sahoo L."/>
            <person name="Jayasankar P."/>
            <person name="Meher P.K."/>
            <person name="Koringa P.G."/>
            <person name="Iquebal M.A."/>
            <person name="Das S.P."/>
            <person name="Bit A."/>
            <person name="Patnaik S."/>
            <person name="Patel N."/>
            <person name="Shah T.M."/>
            <person name="Hinsu A."/>
            <person name="Jena J.K."/>
        </authorList>
    </citation>
    <scope>NUCLEOTIDE SEQUENCE</scope>
    <source>
        <strain evidence="11">CIFAMagur01</strain>
        <tissue evidence="11">Testis</tissue>
    </source>
</reference>
<dbReference type="SUPFAM" id="SSF81296">
    <property type="entry name" value="E set domains"/>
    <property type="match status" value="1"/>
</dbReference>
<dbReference type="GO" id="GO:0003810">
    <property type="term" value="F:protein-glutamine gamma-glutamyltransferase activity"/>
    <property type="evidence" value="ECO:0007669"/>
    <property type="project" value="InterPro"/>
</dbReference>
<dbReference type="Pfam" id="PF01841">
    <property type="entry name" value="Transglut_core"/>
    <property type="match status" value="1"/>
</dbReference>
<dbReference type="InterPro" id="IPR013783">
    <property type="entry name" value="Ig-like_fold"/>
</dbReference>
<protein>
    <submittedName>
        <fullName evidence="11">Coagulation factor XIII A chain-like</fullName>
    </submittedName>
</protein>